<keyword evidence="3" id="KW-1185">Reference proteome</keyword>
<dbReference type="EMBL" id="FOBH01000003">
    <property type="protein sequence ID" value="SEK84125.1"/>
    <property type="molecule type" value="Genomic_DNA"/>
</dbReference>
<evidence type="ECO:0000313" key="2">
    <source>
        <dbReference type="EMBL" id="SEK84125.1"/>
    </source>
</evidence>
<feature type="chain" id="PRO_5011703085" evidence="1">
    <location>
        <begin position="24"/>
        <end position="137"/>
    </location>
</feature>
<gene>
    <name evidence="2" type="ORF">SAMN05216387_103171</name>
</gene>
<dbReference type="Proteomes" id="UP000198620">
    <property type="component" value="Unassembled WGS sequence"/>
</dbReference>
<keyword evidence="1" id="KW-0732">Signal</keyword>
<dbReference type="RefSeq" id="WP_218141498.1">
    <property type="nucleotide sequence ID" value="NZ_FOBH01000003.1"/>
</dbReference>
<evidence type="ECO:0000313" key="3">
    <source>
        <dbReference type="Proteomes" id="UP000198620"/>
    </source>
</evidence>
<dbReference type="STRING" id="1233.SAMN05216387_103171"/>
<sequence length="137" mass="14925">MTSFKRFMLFGSLSALLSMPHFGCAPYMAATQPSAKNTELFRVGTSRNALLAEFGAPAVTEVRNGRQHEVFRFVQGYSTAARSGRALLHGVADVATLGLWEVVGTPTEAIFSGDEMAYDVTYDKDDVVDQVTVLKLK</sequence>
<accession>A0A1H7KDS6</accession>
<dbReference type="AlphaFoldDB" id="A0A1H7KDS6"/>
<name>A0A1H7KDS6_9PROT</name>
<feature type="signal peptide" evidence="1">
    <location>
        <begin position="1"/>
        <end position="23"/>
    </location>
</feature>
<proteinExistence type="predicted"/>
<evidence type="ECO:0000256" key="1">
    <source>
        <dbReference type="SAM" id="SignalP"/>
    </source>
</evidence>
<organism evidence="2 3">
    <name type="scientific">Nitrosovibrio tenuis</name>
    <dbReference type="NCBI Taxonomy" id="1233"/>
    <lineage>
        <taxon>Bacteria</taxon>
        <taxon>Pseudomonadati</taxon>
        <taxon>Pseudomonadota</taxon>
        <taxon>Betaproteobacteria</taxon>
        <taxon>Nitrosomonadales</taxon>
        <taxon>Nitrosomonadaceae</taxon>
        <taxon>Nitrosovibrio</taxon>
    </lineage>
</organism>
<protein>
    <submittedName>
        <fullName evidence="2">Beta-barrel assembly machine subunit BamE</fullName>
    </submittedName>
</protein>
<reference evidence="2 3" key="1">
    <citation type="submission" date="2016-10" db="EMBL/GenBank/DDBJ databases">
        <authorList>
            <person name="de Groot N.N."/>
        </authorList>
    </citation>
    <scope>NUCLEOTIDE SEQUENCE [LARGE SCALE GENOMIC DNA]</scope>
    <source>
        <strain evidence="2 3">Nv1</strain>
    </source>
</reference>